<dbReference type="Pfam" id="PF05977">
    <property type="entry name" value="MFS_3"/>
    <property type="match status" value="1"/>
</dbReference>
<dbReference type="PANTHER" id="PTHR23513:SF6">
    <property type="entry name" value="MAJOR FACILITATOR SUPERFAMILY ASSOCIATED DOMAIN-CONTAINING PROTEIN"/>
    <property type="match status" value="1"/>
</dbReference>
<feature type="domain" description="Major facilitator superfamily (MFS) profile" evidence="8">
    <location>
        <begin position="1"/>
        <end position="158"/>
    </location>
</feature>
<protein>
    <submittedName>
        <fullName evidence="9">MFS transporter</fullName>
    </submittedName>
</protein>
<accession>A0A9Y2IJL4</accession>
<evidence type="ECO:0000256" key="7">
    <source>
        <dbReference type="SAM" id="Phobius"/>
    </source>
</evidence>
<keyword evidence="2" id="KW-0813">Transport</keyword>
<evidence type="ECO:0000256" key="3">
    <source>
        <dbReference type="ARBA" id="ARBA00022475"/>
    </source>
</evidence>
<dbReference type="PROSITE" id="PS50850">
    <property type="entry name" value="MFS"/>
    <property type="match status" value="1"/>
</dbReference>
<feature type="transmembrane region" description="Helical" evidence="7">
    <location>
        <begin position="6"/>
        <end position="26"/>
    </location>
</feature>
<evidence type="ECO:0000256" key="1">
    <source>
        <dbReference type="ARBA" id="ARBA00004651"/>
    </source>
</evidence>
<organism evidence="9 10">
    <name type="scientific">Amycolatopsis carbonis</name>
    <dbReference type="NCBI Taxonomy" id="715471"/>
    <lineage>
        <taxon>Bacteria</taxon>
        <taxon>Bacillati</taxon>
        <taxon>Actinomycetota</taxon>
        <taxon>Actinomycetes</taxon>
        <taxon>Pseudonocardiales</taxon>
        <taxon>Pseudonocardiaceae</taxon>
        <taxon>Amycolatopsis</taxon>
    </lineage>
</organism>
<dbReference type="Gene3D" id="1.20.1250.20">
    <property type="entry name" value="MFS general substrate transporter like domains"/>
    <property type="match status" value="1"/>
</dbReference>
<feature type="transmembrane region" description="Helical" evidence="7">
    <location>
        <begin position="129"/>
        <end position="147"/>
    </location>
</feature>
<keyword evidence="5 7" id="KW-1133">Transmembrane helix</keyword>
<dbReference type="Proteomes" id="UP001236014">
    <property type="component" value="Chromosome"/>
</dbReference>
<dbReference type="InterPro" id="IPR020846">
    <property type="entry name" value="MFS_dom"/>
</dbReference>
<dbReference type="AlphaFoldDB" id="A0A9Y2IJL4"/>
<feature type="transmembrane region" description="Helical" evidence="7">
    <location>
        <begin position="62"/>
        <end position="83"/>
    </location>
</feature>
<dbReference type="PANTHER" id="PTHR23513">
    <property type="entry name" value="INTEGRAL MEMBRANE EFFLUX PROTEIN-RELATED"/>
    <property type="match status" value="1"/>
</dbReference>
<evidence type="ECO:0000256" key="5">
    <source>
        <dbReference type="ARBA" id="ARBA00022989"/>
    </source>
</evidence>
<comment type="subcellular location">
    <subcellularLocation>
        <location evidence="1">Cell membrane</location>
        <topology evidence="1">Multi-pass membrane protein</topology>
    </subcellularLocation>
</comment>
<evidence type="ECO:0000313" key="10">
    <source>
        <dbReference type="Proteomes" id="UP001236014"/>
    </source>
</evidence>
<keyword evidence="10" id="KW-1185">Reference proteome</keyword>
<dbReference type="SUPFAM" id="SSF103473">
    <property type="entry name" value="MFS general substrate transporter"/>
    <property type="match status" value="1"/>
</dbReference>
<keyword evidence="6 7" id="KW-0472">Membrane</keyword>
<dbReference type="GO" id="GO:0022857">
    <property type="term" value="F:transmembrane transporter activity"/>
    <property type="evidence" value="ECO:0007669"/>
    <property type="project" value="InterPro"/>
</dbReference>
<keyword evidence="3" id="KW-1003">Cell membrane</keyword>
<evidence type="ECO:0000256" key="4">
    <source>
        <dbReference type="ARBA" id="ARBA00022692"/>
    </source>
</evidence>
<reference evidence="9 10" key="1">
    <citation type="submission" date="2023-06" db="EMBL/GenBank/DDBJ databases">
        <authorList>
            <person name="Oyuntsetseg B."/>
            <person name="Kim S.B."/>
        </authorList>
    </citation>
    <scope>NUCLEOTIDE SEQUENCE [LARGE SCALE GENOMIC DNA]</scope>
    <source>
        <strain evidence="9 10">2-15</strain>
    </source>
</reference>
<evidence type="ECO:0000256" key="6">
    <source>
        <dbReference type="ARBA" id="ARBA00023136"/>
    </source>
</evidence>
<evidence type="ECO:0000313" key="9">
    <source>
        <dbReference type="EMBL" id="WIX80370.1"/>
    </source>
</evidence>
<dbReference type="RefSeq" id="WP_285971001.1">
    <property type="nucleotide sequence ID" value="NZ_CP127294.1"/>
</dbReference>
<evidence type="ECO:0000259" key="8">
    <source>
        <dbReference type="PROSITE" id="PS50850"/>
    </source>
</evidence>
<dbReference type="InterPro" id="IPR010290">
    <property type="entry name" value="TM_effector"/>
</dbReference>
<evidence type="ECO:0000256" key="2">
    <source>
        <dbReference type="ARBA" id="ARBA00022448"/>
    </source>
</evidence>
<feature type="transmembrane region" description="Helical" evidence="7">
    <location>
        <begin position="38"/>
        <end position="56"/>
    </location>
</feature>
<dbReference type="KEGG" id="acab:QRX50_06210"/>
<name>A0A9Y2IJL4_9PSEU</name>
<dbReference type="GO" id="GO:0005886">
    <property type="term" value="C:plasma membrane"/>
    <property type="evidence" value="ECO:0007669"/>
    <property type="project" value="UniProtKB-SubCell"/>
</dbReference>
<keyword evidence="4 7" id="KW-0812">Transmembrane</keyword>
<dbReference type="InterPro" id="IPR036259">
    <property type="entry name" value="MFS_trans_sf"/>
</dbReference>
<dbReference type="EMBL" id="CP127294">
    <property type="protein sequence ID" value="WIX80370.1"/>
    <property type="molecule type" value="Genomic_DNA"/>
</dbReference>
<proteinExistence type="predicted"/>
<gene>
    <name evidence="9" type="ORF">QRX50_06210</name>
</gene>
<sequence length="158" mass="16022">MTLELAPIGVLSTVSLTGALVASAIARPLAARIGAARALNAAAVVYGGSFLLYAFTTPGWGLAWYVAGGVGAGFGIILINVYAVSFRQAVTPRRLLGRVTSVSTTLIRGTAPLGSLAGGVLAEVTSMRATLYVVGVGLVLSTAILLASPLRKLRDLPG</sequence>